<evidence type="ECO:0000313" key="2">
    <source>
        <dbReference type="Proteomes" id="UP000194945"/>
    </source>
</evidence>
<dbReference type="EMBL" id="NFDE01000056">
    <property type="protein sequence ID" value="OTX86990.1"/>
    <property type="molecule type" value="Genomic_DNA"/>
</dbReference>
<sequence length="215" mass="24652">MCTVFHIIHLGGIYMYKKIVVSMTMAALLCGISTFPASASATTPKEVTLHHHHKPISEEEMQSLEKLGYNKHEIWKAAHIARMSKKEIKDVLAYYKQNKSWEKTAQHFGVDPSKLKKHHMNKETKKALLQELANMQKSTPDGLKQKMKEYNIGLRQLTVLTIISQKSNTPLDDVLKMKKDGMDIKQIAEKLNVKKEDIRAEMIKLVQSIKEKKTN</sequence>
<organism evidence="1 2">
    <name type="scientific">Bacillus wiedmannii</name>
    <dbReference type="NCBI Taxonomy" id="1890302"/>
    <lineage>
        <taxon>Bacteria</taxon>
        <taxon>Bacillati</taxon>
        <taxon>Bacillota</taxon>
        <taxon>Bacilli</taxon>
        <taxon>Bacillales</taxon>
        <taxon>Bacillaceae</taxon>
        <taxon>Bacillus</taxon>
        <taxon>Bacillus cereus group</taxon>
    </lineage>
</organism>
<dbReference type="Proteomes" id="UP000194945">
    <property type="component" value="Unassembled WGS sequence"/>
</dbReference>
<dbReference type="AlphaFoldDB" id="A0A242Z3U7"/>
<protein>
    <recommendedName>
        <fullName evidence="3">Group-specific protein</fullName>
    </recommendedName>
</protein>
<evidence type="ECO:0000313" key="1">
    <source>
        <dbReference type="EMBL" id="OTX86990.1"/>
    </source>
</evidence>
<accession>A0A242Z3U7</accession>
<gene>
    <name evidence="1" type="ORF">BK730_19010</name>
</gene>
<evidence type="ECO:0008006" key="3">
    <source>
        <dbReference type="Google" id="ProtNLM"/>
    </source>
</evidence>
<proteinExistence type="predicted"/>
<comment type="caution">
    <text evidence="1">The sequence shown here is derived from an EMBL/GenBank/DDBJ whole genome shotgun (WGS) entry which is preliminary data.</text>
</comment>
<reference evidence="1 2" key="1">
    <citation type="submission" date="2016-10" db="EMBL/GenBank/DDBJ databases">
        <title>Comparative genomics of Bacillus thuringiensis reveals a path to pathogens against multiple invertebrate hosts.</title>
        <authorList>
            <person name="Zheng J."/>
            <person name="Gao Q."/>
            <person name="Liu H."/>
            <person name="Peng D."/>
            <person name="Ruan L."/>
            <person name="Sun M."/>
        </authorList>
    </citation>
    <scope>NUCLEOTIDE SEQUENCE [LARGE SCALE GENOMIC DNA]</scope>
    <source>
        <strain evidence="1">BGSC 4BK1</strain>
    </source>
</reference>
<name>A0A242Z3U7_9BACI</name>